<name>A0A8I6RS57_CIMLE</name>
<evidence type="ECO:0000256" key="4">
    <source>
        <dbReference type="ARBA" id="ARBA00023242"/>
    </source>
</evidence>
<evidence type="ECO:0000256" key="5">
    <source>
        <dbReference type="SAM" id="MobiDB-lite"/>
    </source>
</evidence>
<dbReference type="InterPro" id="IPR007811">
    <property type="entry name" value="RPC4"/>
</dbReference>
<evidence type="ECO:0000256" key="3">
    <source>
        <dbReference type="ARBA" id="ARBA00023163"/>
    </source>
</evidence>
<keyword evidence="3" id="KW-0804">Transcription</keyword>
<dbReference type="PANTHER" id="PTHR13408">
    <property type="entry name" value="DNA-DIRECTED RNA POLYMERASE III"/>
    <property type="match status" value="1"/>
</dbReference>
<accession>A0A8I6RS57</accession>
<feature type="region of interest" description="Disordered" evidence="5">
    <location>
        <begin position="44"/>
        <end position="139"/>
    </location>
</feature>
<dbReference type="RefSeq" id="XP_014249021.1">
    <property type="nucleotide sequence ID" value="XM_014393535.2"/>
</dbReference>
<reference evidence="6" key="1">
    <citation type="submission" date="2022-01" db="UniProtKB">
        <authorList>
            <consortium name="EnsemblMetazoa"/>
        </authorList>
    </citation>
    <scope>IDENTIFICATION</scope>
</reference>
<keyword evidence="7" id="KW-1185">Reference proteome</keyword>
<keyword evidence="4" id="KW-0539">Nucleus</keyword>
<keyword evidence="2" id="KW-0240">DNA-directed RNA polymerase</keyword>
<dbReference type="GO" id="GO:0005666">
    <property type="term" value="C:RNA polymerase III complex"/>
    <property type="evidence" value="ECO:0007669"/>
    <property type="project" value="InterPro"/>
</dbReference>
<comment type="subcellular location">
    <subcellularLocation>
        <location evidence="1">Nucleus</location>
    </subcellularLocation>
</comment>
<dbReference type="EnsemblMetazoa" id="XM_014393534.2">
    <property type="protein sequence ID" value="XP_014249020.1"/>
    <property type="gene ID" value="LOC106666372"/>
</dbReference>
<dbReference type="KEGG" id="clec:106666372"/>
<evidence type="ECO:0000256" key="2">
    <source>
        <dbReference type="ARBA" id="ARBA00022478"/>
    </source>
</evidence>
<dbReference type="PANTHER" id="PTHR13408:SF0">
    <property type="entry name" value="DNA-DIRECTED RNA POLYMERASE III SUBUNIT RPC4"/>
    <property type="match status" value="1"/>
</dbReference>
<dbReference type="AlphaFoldDB" id="A0A8I6RS57"/>
<evidence type="ECO:0008006" key="8">
    <source>
        <dbReference type="Google" id="ProtNLM"/>
    </source>
</evidence>
<dbReference type="OMA" id="GTWDKTV"/>
<dbReference type="EnsemblMetazoa" id="XM_014393535.2">
    <property type="protein sequence ID" value="XP_014249021.1"/>
    <property type="gene ID" value="LOC106666372"/>
</dbReference>
<dbReference type="Proteomes" id="UP000494040">
    <property type="component" value="Unassembled WGS sequence"/>
</dbReference>
<dbReference type="Pfam" id="PF05132">
    <property type="entry name" value="RNA_pol_Rpc4"/>
    <property type="match status" value="1"/>
</dbReference>
<feature type="compositionally biased region" description="Polar residues" evidence="5">
    <location>
        <begin position="120"/>
        <end position="135"/>
    </location>
</feature>
<dbReference type="RefSeq" id="XP_014249020.1">
    <property type="nucleotide sequence ID" value="XM_014393534.2"/>
</dbReference>
<evidence type="ECO:0000256" key="1">
    <source>
        <dbReference type="ARBA" id="ARBA00004123"/>
    </source>
</evidence>
<feature type="compositionally biased region" description="Basic and acidic residues" evidence="5">
    <location>
        <begin position="62"/>
        <end position="75"/>
    </location>
</feature>
<evidence type="ECO:0000313" key="6">
    <source>
        <dbReference type="EnsemblMetazoa" id="XP_014249021.1"/>
    </source>
</evidence>
<protein>
    <recommendedName>
        <fullName evidence="8">DNA-directed RNA polymerase III subunit RPC4</fullName>
    </recommendedName>
</protein>
<dbReference type="OrthoDB" id="6610612at2759"/>
<dbReference type="GO" id="GO:0042797">
    <property type="term" value="P:tRNA transcription by RNA polymerase III"/>
    <property type="evidence" value="ECO:0007669"/>
    <property type="project" value="TreeGrafter"/>
</dbReference>
<dbReference type="CTD" id="121856514"/>
<proteinExistence type="predicted"/>
<dbReference type="GeneID" id="106666372"/>
<organism evidence="6 7">
    <name type="scientific">Cimex lectularius</name>
    <name type="common">Bed bug</name>
    <name type="synonym">Acanthia lectularia</name>
    <dbReference type="NCBI Taxonomy" id="79782"/>
    <lineage>
        <taxon>Eukaryota</taxon>
        <taxon>Metazoa</taxon>
        <taxon>Ecdysozoa</taxon>
        <taxon>Arthropoda</taxon>
        <taxon>Hexapoda</taxon>
        <taxon>Insecta</taxon>
        <taxon>Pterygota</taxon>
        <taxon>Neoptera</taxon>
        <taxon>Paraneoptera</taxon>
        <taxon>Hemiptera</taxon>
        <taxon>Heteroptera</taxon>
        <taxon>Panheteroptera</taxon>
        <taxon>Cimicomorpha</taxon>
        <taxon>Cimicidae</taxon>
        <taxon>Cimex</taxon>
    </lineage>
</organism>
<evidence type="ECO:0000313" key="7">
    <source>
        <dbReference type="Proteomes" id="UP000494040"/>
    </source>
</evidence>
<dbReference type="GO" id="GO:0003677">
    <property type="term" value="F:DNA binding"/>
    <property type="evidence" value="ECO:0007669"/>
    <property type="project" value="InterPro"/>
</dbReference>
<sequence length="369" mass="41309">MPGDQAPRVSVKAEVQAAYKRLPSFRTPRDLKLSEFRDIVANPLGESKTRKVFVPNLNVTRKKAEEKDGKQEDKTNVNGKPSVPGPVPARGAERGRGRGRRNPNFVQNSGIFSEGLAPTIKSSGWRSNTSSSEASNFMPKPKIKLNAHVKVDKEEEEKVMKELLCDDFIDDPEFKPDLEYCPIQLPLQECKLTVKEEEPVIKKLEKPIETLPNGVKIKQEPGVEPAENGLEIEEKPFDLNQLKPLTISQLMTSSSEKNFVFLQIPTCVPGLKLDNQYKTTGQKNDEESEKYVLRTLPTGRIGTLQIRKSGRTRLLLGDVKLSVDPATQASFRQDLISVNLNEDIKEGNMVNLGRVATRLLVTPEWESLL</sequence>